<dbReference type="EMBL" id="MU266380">
    <property type="protein sequence ID" value="KAH7926613.1"/>
    <property type="molecule type" value="Genomic_DNA"/>
</dbReference>
<evidence type="ECO:0000313" key="1">
    <source>
        <dbReference type="EMBL" id="KAH7926613.1"/>
    </source>
</evidence>
<gene>
    <name evidence="1" type="ORF">BV22DRAFT_1111622</name>
</gene>
<keyword evidence="2" id="KW-1185">Reference proteome</keyword>
<protein>
    <submittedName>
        <fullName evidence="1">Class I glutamine amidotransferase-like protein</fullName>
    </submittedName>
</protein>
<organism evidence="1 2">
    <name type="scientific">Leucogyrophana mollusca</name>
    <dbReference type="NCBI Taxonomy" id="85980"/>
    <lineage>
        <taxon>Eukaryota</taxon>
        <taxon>Fungi</taxon>
        <taxon>Dikarya</taxon>
        <taxon>Basidiomycota</taxon>
        <taxon>Agaricomycotina</taxon>
        <taxon>Agaricomycetes</taxon>
        <taxon>Agaricomycetidae</taxon>
        <taxon>Boletales</taxon>
        <taxon>Boletales incertae sedis</taxon>
        <taxon>Leucogyrophana</taxon>
    </lineage>
</organism>
<reference evidence="1" key="1">
    <citation type="journal article" date="2021" name="New Phytol.">
        <title>Evolutionary innovations through gain and loss of genes in the ectomycorrhizal Boletales.</title>
        <authorList>
            <person name="Wu G."/>
            <person name="Miyauchi S."/>
            <person name="Morin E."/>
            <person name="Kuo A."/>
            <person name="Drula E."/>
            <person name="Varga T."/>
            <person name="Kohler A."/>
            <person name="Feng B."/>
            <person name="Cao Y."/>
            <person name="Lipzen A."/>
            <person name="Daum C."/>
            <person name="Hundley H."/>
            <person name="Pangilinan J."/>
            <person name="Johnson J."/>
            <person name="Barry K."/>
            <person name="LaButti K."/>
            <person name="Ng V."/>
            <person name="Ahrendt S."/>
            <person name="Min B."/>
            <person name="Choi I.G."/>
            <person name="Park H."/>
            <person name="Plett J.M."/>
            <person name="Magnuson J."/>
            <person name="Spatafora J.W."/>
            <person name="Nagy L.G."/>
            <person name="Henrissat B."/>
            <person name="Grigoriev I.V."/>
            <person name="Yang Z.L."/>
            <person name="Xu J."/>
            <person name="Martin F.M."/>
        </authorList>
    </citation>
    <scope>NUCLEOTIDE SEQUENCE</scope>
    <source>
        <strain evidence="1">KUC20120723A-06</strain>
    </source>
</reference>
<name>A0ACB8BN35_9AGAM</name>
<proteinExistence type="predicted"/>
<sequence length="264" mass="28345">MIRIALLVCGSIPESEVHGNYFEVYRDLLAASFPNTNPNPDAKPAFDFIPYDVVDAQAYPDEGEHFDAVLISGSAASAYENLGWINRLVAYVADLAAQKPEVKIIGICFGHQIVGRALGGECVPNGKWELGVTEVQLSELGRAVFYGKPTLNIQQVHRDHVPSVPAGLHGLGSTPETPNQGMVKFRASYAYDPSQPPTLTDIHVLTLQGHPEFTAPIIKTIADVRKRAGVFGADVADEGRRCGGLPHDGVGVIGRVIWGVLGVV</sequence>
<comment type="caution">
    <text evidence="1">The sequence shown here is derived from an EMBL/GenBank/DDBJ whole genome shotgun (WGS) entry which is preliminary data.</text>
</comment>
<dbReference type="Proteomes" id="UP000790709">
    <property type="component" value="Unassembled WGS sequence"/>
</dbReference>
<accession>A0ACB8BN35</accession>
<evidence type="ECO:0000313" key="2">
    <source>
        <dbReference type="Proteomes" id="UP000790709"/>
    </source>
</evidence>